<comment type="caution">
    <text evidence="5">The sequence shown here is derived from an EMBL/GenBank/DDBJ whole genome shotgun (WGS) entry which is preliminary data.</text>
</comment>
<evidence type="ECO:0000313" key="6">
    <source>
        <dbReference type="Proteomes" id="UP001151760"/>
    </source>
</evidence>
<keyword evidence="4" id="KW-0175">Coiled coil</keyword>
<dbReference type="InterPro" id="IPR001207">
    <property type="entry name" value="Transposase_mutator"/>
</dbReference>
<evidence type="ECO:0000256" key="3">
    <source>
        <dbReference type="ARBA" id="ARBA00023172"/>
    </source>
</evidence>
<keyword evidence="3" id="KW-0233">DNA recombination</keyword>
<dbReference type="Proteomes" id="UP001151760">
    <property type="component" value="Unassembled WGS sequence"/>
</dbReference>
<dbReference type="PANTHER" id="PTHR31973:SF189">
    <property type="entry name" value="TRANSPOSASE, MUDR, PLANT, MULE TRANSPOSASE DOMAIN PROTEIN-RELATED"/>
    <property type="match status" value="1"/>
</dbReference>
<proteinExistence type="predicted"/>
<dbReference type="EMBL" id="BQNB010011863">
    <property type="protein sequence ID" value="GJS96133.1"/>
    <property type="molecule type" value="Genomic_DNA"/>
</dbReference>
<gene>
    <name evidence="5" type="ORF">Tco_0803101</name>
</gene>
<reference evidence="5" key="1">
    <citation type="journal article" date="2022" name="Int. J. Mol. Sci.">
        <title>Draft Genome of Tanacetum Coccineum: Genomic Comparison of Closely Related Tanacetum-Family Plants.</title>
        <authorList>
            <person name="Yamashiro T."/>
            <person name="Shiraishi A."/>
            <person name="Nakayama K."/>
            <person name="Satake H."/>
        </authorList>
    </citation>
    <scope>NUCLEOTIDE SEQUENCE</scope>
</reference>
<keyword evidence="2" id="KW-0238">DNA-binding</keyword>
<keyword evidence="1" id="KW-0815">Transposition</keyword>
<keyword evidence="6" id="KW-1185">Reference proteome</keyword>
<organism evidence="5 6">
    <name type="scientific">Tanacetum coccineum</name>
    <dbReference type="NCBI Taxonomy" id="301880"/>
    <lineage>
        <taxon>Eukaryota</taxon>
        <taxon>Viridiplantae</taxon>
        <taxon>Streptophyta</taxon>
        <taxon>Embryophyta</taxon>
        <taxon>Tracheophyta</taxon>
        <taxon>Spermatophyta</taxon>
        <taxon>Magnoliopsida</taxon>
        <taxon>eudicotyledons</taxon>
        <taxon>Gunneridae</taxon>
        <taxon>Pentapetalae</taxon>
        <taxon>asterids</taxon>
        <taxon>campanulids</taxon>
        <taxon>Asterales</taxon>
        <taxon>Asteraceae</taxon>
        <taxon>Asteroideae</taxon>
        <taxon>Anthemideae</taxon>
        <taxon>Anthemidinae</taxon>
        <taxon>Tanacetum</taxon>
    </lineage>
</organism>
<evidence type="ECO:0000313" key="5">
    <source>
        <dbReference type="EMBL" id="GJS96133.1"/>
    </source>
</evidence>
<evidence type="ECO:0000256" key="2">
    <source>
        <dbReference type="ARBA" id="ARBA00023125"/>
    </source>
</evidence>
<name>A0ABQ5A0T0_9ASTR</name>
<dbReference type="PROSITE" id="PS01007">
    <property type="entry name" value="TRANSPOSASE_MUTATOR"/>
    <property type="match status" value="1"/>
</dbReference>
<dbReference type="PANTHER" id="PTHR31973">
    <property type="entry name" value="POLYPROTEIN, PUTATIVE-RELATED"/>
    <property type="match status" value="1"/>
</dbReference>
<sequence>MISLDGGEFTDAKVSRKITSILKTMFNGSWTTWKEVDKSARDELWAHFKAAGVQFEGADCTILKPYNPEWIKSKHWEDMIDRVWKTKKWLNKAVSGSKNRNTVKEVFLDYLQAAYNGAVVDKYGSDPANHPFYDDDLWKKCAGDDMKGGVFGWGSMSDPQYTLTGIPSTTRCTGASSSGSKDVQEELKEEVKVDLKEEMKVDLKEEMKADLKEEMKNELKEEMREELKEEMREELKEEMRAEIQDMLVDYGIKSRVTRQTKTKQGLMDRPDDVVFRIHYNGVFDYDPLRIKQFKVVEMQACITERVMFSQLLDIKKHAGNMSVEELVAWAEAEANSPYLRSLPLKSRPFRNDMKGKVLFTDMYSAKDEGFEMYPPLNDDEVGKDDLVLMCSNLENDCINDAAKILEDMSEGKNDASKSVEFNQGVHGSVDGVSEGMNDGANIDIDEQVLDKSFDYLSNGEDGVIELRKRRIQFKSNGAEVVDKVPDEVGDEEKATEVQQHTTLDVEKYGEINDNGLGLTPLIREHEKYMEALVRKLKGNVIGITDPFAIVEESNEIYLIYDDLTHWKLKKPKRLFLELLADDLELSNGNGLTLMSDQHKGLIEAVKDVMPHAKHRQCARHIYEGFMKQFSGVEFRGLFWAASKASYPQLFNKIMEKIKRANPKAH</sequence>
<feature type="coiled-coil region" evidence="4">
    <location>
        <begin position="201"/>
        <end position="245"/>
    </location>
</feature>
<protein>
    <submittedName>
        <fullName evidence="5">Transposase, Ptta/En/Spm</fullName>
    </submittedName>
</protein>
<evidence type="ECO:0000256" key="4">
    <source>
        <dbReference type="SAM" id="Coils"/>
    </source>
</evidence>
<reference evidence="5" key="2">
    <citation type="submission" date="2022-01" db="EMBL/GenBank/DDBJ databases">
        <authorList>
            <person name="Yamashiro T."/>
            <person name="Shiraishi A."/>
            <person name="Satake H."/>
            <person name="Nakayama K."/>
        </authorList>
    </citation>
    <scope>NUCLEOTIDE SEQUENCE</scope>
</reference>
<evidence type="ECO:0000256" key="1">
    <source>
        <dbReference type="ARBA" id="ARBA00022578"/>
    </source>
</evidence>
<accession>A0ABQ5A0T0</accession>